<dbReference type="EC" id="3.6.1.66" evidence="7"/>
<evidence type="ECO:0000256" key="2">
    <source>
        <dbReference type="ARBA" id="ARBA00022723"/>
    </source>
</evidence>
<feature type="binding site" evidence="7">
    <location>
        <position position="73"/>
    </location>
    <ligand>
        <name>Mg(2+)</name>
        <dbReference type="ChEBI" id="CHEBI:18420"/>
    </ligand>
</feature>
<evidence type="ECO:0000313" key="10">
    <source>
        <dbReference type="Proteomes" id="UP001314261"/>
    </source>
</evidence>
<sequence length="201" mass="21890">MVRLIIASKNAHKIQEIKAALAAATINLTVLSLADLPDLPDIVEDGKTFVENASKKAETISAKYPDDFVLADDSGLTIPALNGEPGVYSARYAGDHDDAANNRKVLAKLAGCRGIEREAFFTTVMVMVGPNRRNLETVGRVDGFITESWDGQAGFGYDPIFYYAPAEKTFAEMTLSEKNSLSHRGRALQELVNELPAWLAE</sequence>
<dbReference type="EMBL" id="CAUZLR010000001">
    <property type="protein sequence ID" value="CAK1223141.1"/>
    <property type="molecule type" value="Genomic_DNA"/>
</dbReference>
<comment type="function">
    <text evidence="7">Pyrophosphatase that catalyzes the hydrolysis of nucleoside triphosphates to their monophosphate derivatives, with a high preference for the non-canonical purine nucleotides XTP (xanthosine triphosphate), dITP (deoxyinosine triphosphate) and ITP. Seems to function as a house-cleaning enzyme that removes non-canonical purine nucleotides from the nucleotide pool, thus preventing their incorporation into DNA/RNA and avoiding chromosomal lesions.</text>
</comment>
<comment type="caution">
    <text evidence="9">The sequence shown here is derived from an EMBL/GenBank/DDBJ whole genome shotgun (WGS) entry which is preliminary data.</text>
</comment>
<evidence type="ECO:0000256" key="3">
    <source>
        <dbReference type="ARBA" id="ARBA00022741"/>
    </source>
</evidence>
<feature type="binding site" evidence="7">
    <location>
        <begin position="183"/>
        <end position="184"/>
    </location>
    <ligand>
        <name>substrate</name>
    </ligand>
</feature>
<keyword evidence="10" id="KW-1185">Reference proteome</keyword>
<keyword evidence="4 7" id="KW-0378">Hydrolase</keyword>
<evidence type="ECO:0000256" key="4">
    <source>
        <dbReference type="ARBA" id="ARBA00022801"/>
    </source>
</evidence>
<name>A0ABN9YHD6_9LACO</name>
<dbReference type="InterPro" id="IPR002637">
    <property type="entry name" value="RdgB/HAM1"/>
</dbReference>
<dbReference type="RefSeq" id="WP_187753178.1">
    <property type="nucleotide sequence ID" value="NZ_CAUZLR010000001.1"/>
</dbReference>
<evidence type="ECO:0000256" key="8">
    <source>
        <dbReference type="RuleBase" id="RU003781"/>
    </source>
</evidence>
<reference evidence="9 10" key="1">
    <citation type="submission" date="2023-10" db="EMBL/GenBank/DDBJ databases">
        <authorList>
            <person name="Botero Cardona J."/>
        </authorList>
    </citation>
    <scope>NUCLEOTIDE SEQUENCE [LARGE SCALE GENOMIC DNA]</scope>
    <source>
        <strain evidence="9 10">R-54839</strain>
    </source>
</reference>
<comment type="caution">
    <text evidence="7">Lacks conserved residue(s) required for the propagation of feature annotation.</text>
</comment>
<keyword evidence="6 7" id="KW-0546">Nucleotide metabolism</keyword>
<comment type="cofactor">
    <cofactor evidence="7">
        <name>Mg(2+)</name>
        <dbReference type="ChEBI" id="CHEBI:18420"/>
    </cofactor>
    <text evidence="7">Binds 1 Mg(2+) ion per subunit.</text>
</comment>
<dbReference type="NCBIfam" id="TIGR00042">
    <property type="entry name" value="RdgB/HAM1 family non-canonical purine NTP pyrophosphatase"/>
    <property type="match status" value="1"/>
</dbReference>
<feature type="binding site" evidence="7">
    <location>
        <begin position="155"/>
        <end position="158"/>
    </location>
    <ligand>
        <name>substrate</name>
    </ligand>
</feature>
<evidence type="ECO:0000256" key="5">
    <source>
        <dbReference type="ARBA" id="ARBA00022842"/>
    </source>
</evidence>
<gene>
    <name evidence="9" type="ORF">R54839_PPFHFPJH_00041</name>
</gene>
<dbReference type="InterPro" id="IPR029001">
    <property type="entry name" value="ITPase-like_fam"/>
</dbReference>
<dbReference type="InterPro" id="IPR020922">
    <property type="entry name" value="dITP/XTP_pyrophosphatase"/>
</dbReference>
<dbReference type="GO" id="GO:0036220">
    <property type="term" value="F:ITP diphosphatase activity"/>
    <property type="evidence" value="ECO:0007669"/>
    <property type="project" value="UniProtKB-EC"/>
</dbReference>
<dbReference type="Gene3D" id="3.90.950.10">
    <property type="match status" value="1"/>
</dbReference>
<comment type="similarity">
    <text evidence="1 7 8">Belongs to the HAM1 NTPase family.</text>
</comment>
<dbReference type="HAMAP" id="MF_01405">
    <property type="entry name" value="Non_canon_purine_NTPase"/>
    <property type="match status" value="1"/>
</dbReference>
<organism evidence="9 10">
    <name type="scientific">Fructobacillus fructosus</name>
    <dbReference type="NCBI Taxonomy" id="1631"/>
    <lineage>
        <taxon>Bacteria</taxon>
        <taxon>Bacillati</taxon>
        <taxon>Bacillota</taxon>
        <taxon>Bacilli</taxon>
        <taxon>Lactobacillales</taxon>
        <taxon>Lactobacillaceae</taxon>
        <taxon>Fructobacillus</taxon>
    </lineage>
</organism>
<comment type="catalytic activity">
    <reaction evidence="7">
        <text>ITP + H2O = IMP + diphosphate + H(+)</text>
        <dbReference type="Rhea" id="RHEA:29399"/>
        <dbReference type="ChEBI" id="CHEBI:15377"/>
        <dbReference type="ChEBI" id="CHEBI:15378"/>
        <dbReference type="ChEBI" id="CHEBI:33019"/>
        <dbReference type="ChEBI" id="CHEBI:58053"/>
        <dbReference type="ChEBI" id="CHEBI:61402"/>
        <dbReference type="EC" id="3.6.1.66"/>
    </reaction>
</comment>
<dbReference type="Proteomes" id="UP001314261">
    <property type="component" value="Unassembled WGS sequence"/>
</dbReference>
<evidence type="ECO:0000313" key="9">
    <source>
        <dbReference type="EMBL" id="CAK1223141.1"/>
    </source>
</evidence>
<comment type="catalytic activity">
    <reaction evidence="7">
        <text>dITP + H2O = dIMP + diphosphate + H(+)</text>
        <dbReference type="Rhea" id="RHEA:28342"/>
        <dbReference type="ChEBI" id="CHEBI:15377"/>
        <dbReference type="ChEBI" id="CHEBI:15378"/>
        <dbReference type="ChEBI" id="CHEBI:33019"/>
        <dbReference type="ChEBI" id="CHEBI:61194"/>
        <dbReference type="ChEBI" id="CHEBI:61382"/>
        <dbReference type="EC" id="3.6.1.66"/>
    </reaction>
</comment>
<keyword evidence="3 7" id="KW-0547">Nucleotide-binding</keyword>
<accession>A0ABN9YHD6</accession>
<keyword evidence="2 7" id="KW-0479">Metal-binding</keyword>
<dbReference type="Pfam" id="PF01725">
    <property type="entry name" value="Ham1p_like"/>
    <property type="match status" value="1"/>
</dbReference>
<protein>
    <recommendedName>
        <fullName evidence="7">dITP/XTP pyrophosphatase</fullName>
        <ecNumber evidence="7">3.6.1.66</ecNumber>
    </recommendedName>
    <alternativeName>
        <fullName evidence="7">Non-canonical purine NTP pyrophosphatase</fullName>
    </alternativeName>
    <alternativeName>
        <fullName evidence="7">Non-standard purine NTP pyrophosphatase</fullName>
    </alternativeName>
    <alternativeName>
        <fullName evidence="7">Nucleoside-triphosphate diphosphatase</fullName>
    </alternativeName>
    <alternativeName>
        <fullName evidence="7">Nucleoside-triphosphate pyrophosphatase</fullName>
        <shortName evidence="7">NTPase</shortName>
    </alternativeName>
</protein>
<comment type="catalytic activity">
    <reaction evidence="7">
        <text>XTP + H2O = XMP + diphosphate + H(+)</text>
        <dbReference type="Rhea" id="RHEA:28610"/>
        <dbReference type="ChEBI" id="CHEBI:15377"/>
        <dbReference type="ChEBI" id="CHEBI:15378"/>
        <dbReference type="ChEBI" id="CHEBI:33019"/>
        <dbReference type="ChEBI" id="CHEBI:57464"/>
        <dbReference type="ChEBI" id="CHEBI:61314"/>
        <dbReference type="EC" id="3.6.1.66"/>
    </reaction>
</comment>
<dbReference type="SUPFAM" id="SSF52972">
    <property type="entry name" value="ITPase-like"/>
    <property type="match status" value="1"/>
</dbReference>
<feature type="binding site" evidence="7">
    <location>
        <position position="74"/>
    </location>
    <ligand>
        <name>substrate</name>
    </ligand>
</feature>
<feature type="binding site" evidence="7">
    <location>
        <position position="178"/>
    </location>
    <ligand>
        <name>substrate</name>
    </ligand>
</feature>
<evidence type="ECO:0000256" key="1">
    <source>
        <dbReference type="ARBA" id="ARBA00008023"/>
    </source>
</evidence>
<proteinExistence type="inferred from homology"/>
<feature type="active site" description="Proton acceptor" evidence="7">
    <location>
        <position position="73"/>
    </location>
</feature>
<evidence type="ECO:0000256" key="7">
    <source>
        <dbReference type="HAMAP-Rule" id="MF_01405"/>
    </source>
</evidence>
<keyword evidence="5 7" id="KW-0460">Magnesium</keyword>
<dbReference type="PANTHER" id="PTHR11067:SF9">
    <property type="entry name" value="INOSINE TRIPHOSPHATE PYROPHOSPHATASE"/>
    <property type="match status" value="1"/>
</dbReference>
<feature type="binding site" evidence="7">
    <location>
        <begin position="8"/>
        <end position="13"/>
    </location>
    <ligand>
        <name>substrate</name>
    </ligand>
</feature>
<comment type="subunit">
    <text evidence="7">Homodimer.</text>
</comment>
<dbReference type="PANTHER" id="PTHR11067">
    <property type="entry name" value="INOSINE TRIPHOSPHATE PYROPHOSPHATASE/HAM1 PROTEIN"/>
    <property type="match status" value="1"/>
</dbReference>
<evidence type="ECO:0000256" key="6">
    <source>
        <dbReference type="ARBA" id="ARBA00023080"/>
    </source>
</evidence>
<dbReference type="CDD" id="cd00515">
    <property type="entry name" value="HAM1"/>
    <property type="match status" value="1"/>
</dbReference>